<dbReference type="eggNOG" id="COG3105">
    <property type="taxonomic scope" value="Bacteria"/>
</dbReference>
<keyword evidence="1" id="KW-0175">Coiled coil</keyword>
<evidence type="ECO:0008006" key="5">
    <source>
        <dbReference type="Google" id="ProtNLM"/>
    </source>
</evidence>
<dbReference type="STRING" id="1286106.MPL1_02663"/>
<dbReference type="PATRIC" id="fig|1286106.3.peg.527"/>
<dbReference type="Pfam" id="PF06295">
    <property type="entry name" value="ZapG-like"/>
    <property type="match status" value="1"/>
</dbReference>
<organism evidence="3 4">
    <name type="scientific">Methylophaga lonarensis MPL</name>
    <dbReference type="NCBI Taxonomy" id="1286106"/>
    <lineage>
        <taxon>Bacteria</taxon>
        <taxon>Pseudomonadati</taxon>
        <taxon>Pseudomonadota</taxon>
        <taxon>Gammaproteobacteria</taxon>
        <taxon>Thiotrichales</taxon>
        <taxon>Piscirickettsiaceae</taxon>
        <taxon>Methylophaga</taxon>
    </lineage>
</organism>
<sequence length="140" mass="15996">MSAVFWIIIVSAALISGVFGYVMGRRNQPGSPEDIEHIRALHEQQLMQKQAEFDAYREEVHQHHEKTANLFVSMAAPYREMFDHLSEGYDRLGDFTQHKILPERPGALLDGPEPDKTNNPFDPSMAPEPIISEQPPRRDD</sequence>
<accession>M7PJ28</accession>
<dbReference type="Proteomes" id="UP000012019">
    <property type="component" value="Unassembled WGS sequence"/>
</dbReference>
<dbReference type="OrthoDB" id="8527774at2"/>
<name>M7PJ28_9GAMM</name>
<evidence type="ECO:0000313" key="3">
    <source>
        <dbReference type="EMBL" id="EMR13885.1"/>
    </source>
</evidence>
<evidence type="ECO:0000256" key="1">
    <source>
        <dbReference type="SAM" id="Coils"/>
    </source>
</evidence>
<keyword evidence="4" id="KW-1185">Reference proteome</keyword>
<gene>
    <name evidence="3" type="ORF">MPL1_02663</name>
</gene>
<proteinExistence type="predicted"/>
<dbReference type="RefSeq" id="WP_009725571.1">
    <property type="nucleotide sequence ID" value="NZ_APHR01000012.1"/>
</dbReference>
<evidence type="ECO:0000256" key="2">
    <source>
        <dbReference type="SAM" id="MobiDB-lite"/>
    </source>
</evidence>
<feature type="coiled-coil region" evidence="1">
    <location>
        <begin position="39"/>
        <end position="66"/>
    </location>
</feature>
<protein>
    <recommendedName>
        <fullName evidence="5">Cytochrome d ubiquinol oxidase subunit III</fullName>
    </recommendedName>
</protein>
<dbReference type="AlphaFoldDB" id="M7PJ28"/>
<reference evidence="3 4" key="1">
    <citation type="journal article" date="2013" name="Genome Announc.">
        <title>Draft Genome Sequence of Methylophaga lonarensis MPLT, a Haloalkaliphilic (Non-Methane-Utilizing) Methylotroph.</title>
        <authorList>
            <person name="Shetty S.A."/>
            <person name="Marathe N.P."/>
            <person name="Munot H."/>
            <person name="Antony C.P."/>
            <person name="Dhotre D.P."/>
            <person name="Murrell J.C."/>
            <person name="Shouche Y.S."/>
        </authorList>
    </citation>
    <scope>NUCLEOTIDE SEQUENCE [LARGE SCALE GENOMIC DNA]</scope>
    <source>
        <strain evidence="3 4">MPL</strain>
    </source>
</reference>
<comment type="caution">
    <text evidence="3">The sequence shown here is derived from an EMBL/GenBank/DDBJ whole genome shotgun (WGS) entry which is preliminary data.</text>
</comment>
<dbReference type="InterPro" id="IPR009386">
    <property type="entry name" value="ZapG-like"/>
</dbReference>
<feature type="region of interest" description="Disordered" evidence="2">
    <location>
        <begin position="102"/>
        <end position="140"/>
    </location>
</feature>
<dbReference type="EMBL" id="APHR01000012">
    <property type="protein sequence ID" value="EMR13885.1"/>
    <property type="molecule type" value="Genomic_DNA"/>
</dbReference>
<evidence type="ECO:0000313" key="4">
    <source>
        <dbReference type="Proteomes" id="UP000012019"/>
    </source>
</evidence>